<dbReference type="KEGG" id="dhy:DESAM_21679"/>
<sequence>MANTDEFKTTQKGRSKYMGLPFHLPLPLKPVKPNSMRFK</sequence>
<evidence type="ECO:0000313" key="1">
    <source>
        <dbReference type="EMBL" id="CCO23956.1"/>
    </source>
</evidence>
<evidence type="ECO:0000313" key="2">
    <source>
        <dbReference type="Proteomes" id="UP000010808"/>
    </source>
</evidence>
<organism evidence="1 2">
    <name type="scientific">Maridesulfovibrio hydrothermalis AM13 = DSM 14728</name>
    <dbReference type="NCBI Taxonomy" id="1121451"/>
    <lineage>
        <taxon>Bacteria</taxon>
        <taxon>Pseudomonadati</taxon>
        <taxon>Thermodesulfobacteriota</taxon>
        <taxon>Desulfovibrionia</taxon>
        <taxon>Desulfovibrionales</taxon>
        <taxon>Desulfovibrionaceae</taxon>
        <taxon>Maridesulfovibrio</taxon>
    </lineage>
</organism>
<protein>
    <submittedName>
        <fullName evidence="1">Uncharacterized protein</fullName>
    </submittedName>
</protein>
<reference evidence="1 2" key="1">
    <citation type="submission" date="2012-10" db="EMBL/GenBank/DDBJ databases">
        <authorList>
            <person name="Genoscope - CEA"/>
        </authorList>
    </citation>
    <scope>NUCLEOTIDE SEQUENCE [LARGE SCALE GENOMIC DNA]</scope>
    <source>
        <strain evidence="2">AM13 / DSM 14728</strain>
    </source>
</reference>
<dbReference type="EMBL" id="FO203522">
    <property type="protein sequence ID" value="CCO23956.1"/>
    <property type="molecule type" value="Genomic_DNA"/>
</dbReference>
<gene>
    <name evidence="1" type="ORF">DESAM_21679</name>
</gene>
<dbReference type="Proteomes" id="UP000010808">
    <property type="component" value="Chromosome"/>
</dbReference>
<dbReference type="STRING" id="1121451.DESAM_21679"/>
<dbReference type="HOGENOM" id="CLU_3308503_0_0_7"/>
<proteinExistence type="predicted"/>
<accession>L0REJ3</accession>
<name>L0REJ3_9BACT</name>
<dbReference type="AlphaFoldDB" id="L0REJ3"/>
<keyword evidence="2" id="KW-1185">Reference proteome</keyword>